<evidence type="ECO:0000313" key="7">
    <source>
        <dbReference type="EMBL" id="TBU02160.1"/>
    </source>
</evidence>
<evidence type="ECO:0000256" key="4">
    <source>
        <dbReference type="ARBA" id="ARBA00023015"/>
    </source>
</evidence>
<dbReference type="InterPro" id="IPR001680">
    <property type="entry name" value="WD40_rpt"/>
</dbReference>
<keyword evidence="5" id="KW-0804">Transcription</keyword>
<organism evidence="7 8">
    <name type="scientific">Hamiltosporidium magnivora</name>
    <dbReference type="NCBI Taxonomy" id="148818"/>
    <lineage>
        <taxon>Eukaryota</taxon>
        <taxon>Fungi</taxon>
        <taxon>Fungi incertae sedis</taxon>
        <taxon>Microsporidia</taxon>
        <taxon>Dubosqiidae</taxon>
        <taxon>Hamiltosporidium</taxon>
    </lineage>
</organism>
<keyword evidence="2 6" id="KW-0853">WD repeat</keyword>
<name>A0A4Q9L6B0_9MICR</name>
<keyword evidence="4" id="KW-0805">Transcription regulation</keyword>
<dbReference type="InterPro" id="IPR051243">
    <property type="entry name" value="PcG_WD-repeat"/>
</dbReference>
<feature type="repeat" description="WD" evidence="6">
    <location>
        <begin position="142"/>
        <end position="175"/>
    </location>
</feature>
<dbReference type="InterPro" id="IPR015943">
    <property type="entry name" value="WD40/YVTN_repeat-like_dom_sf"/>
</dbReference>
<proteinExistence type="inferred from homology"/>
<evidence type="ECO:0000256" key="3">
    <source>
        <dbReference type="ARBA" id="ARBA00022737"/>
    </source>
</evidence>
<dbReference type="InterPro" id="IPR036322">
    <property type="entry name" value="WD40_repeat_dom_sf"/>
</dbReference>
<dbReference type="Gene3D" id="2.130.10.10">
    <property type="entry name" value="YVTN repeat-like/Quinoprotein amine dehydrogenase"/>
    <property type="match status" value="1"/>
</dbReference>
<feature type="repeat" description="WD" evidence="6">
    <location>
        <begin position="96"/>
        <end position="138"/>
    </location>
</feature>
<dbReference type="PROSITE" id="PS50294">
    <property type="entry name" value="WD_REPEATS_REGION"/>
    <property type="match status" value="1"/>
</dbReference>
<keyword evidence="3" id="KW-0677">Repeat</keyword>
<protein>
    <submittedName>
        <fullName evidence="7">Uncharacterized protein</fullName>
    </submittedName>
</protein>
<evidence type="ECO:0000256" key="2">
    <source>
        <dbReference type="ARBA" id="ARBA00022574"/>
    </source>
</evidence>
<dbReference type="Pfam" id="PF00400">
    <property type="entry name" value="WD40"/>
    <property type="match status" value="2"/>
</dbReference>
<evidence type="ECO:0000256" key="1">
    <source>
        <dbReference type="ARBA" id="ARBA00008075"/>
    </source>
</evidence>
<comment type="caution">
    <text evidence="7">The sequence shown here is derived from an EMBL/GenBank/DDBJ whole genome shotgun (WGS) entry which is preliminary data.</text>
</comment>
<reference evidence="7 8" key="1">
    <citation type="submission" date="2017-12" db="EMBL/GenBank/DDBJ databases">
        <authorList>
            <person name="Pombert J.-F."/>
            <person name="Haag K.L."/>
            <person name="Ebert D."/>
        </authorList>
    </citation>
    <scope>NUCLEOTIDE SEQUENCE [LARGE SCALE GENOMIC DNA]</scope>
    <source>
        <strain evidence="7">IL-BN-2</strain>
    </source>
</reference>
<evidence type="ECO:0000256" key="6">
    <source>
        <dbReference type="PROSITE-ProRule" id="PRU00221"/>
    </source>
</evidence>
<dbReference type="PANTHER" id="PTHR10253">
    <property type="entry name" value="POLYCOMB PROTEIN"/>
    <property type="match status" value="1"/>
</dbReference>
<comment type="similarity">
    <text evidence="1">Belongs to the WD repeat ESC family.</text>
</comment>
<evidence type="ECO:0000313" key="8">
    <source>
        <dbReference type="Proteomes" id="UP000293045"/>
    </source>
</evidence>
<sequence>MLTKAKLFIPDTDLTRIKIHPSLNIICLIGKRSVIVASSCNGSLELIQRHLDEDKLENYMCCEFAELKKGCIIVVGGSRGVLKFLNLNTCTFEGYLCGHGGAITDIKTHFKYKNTIFSASEDNSIRMWNGETKKLMAIFGGAAGHKDFVLSMDISLCGQYLLSSGTDCQVKMWKIPDIENRRDLIETCYFPIYSTSNIHRSYITCVKFYGKLIVSKSVNNRISIVRPYLSVEIYDHPKCSYSSFINELVYFESKFLTKKFEIFEDTMIIGSESEKDVIYLTNLNRLQDGISSICKIKTDCNKKVRDIAIKNEEVYILFEESIILFMNIKNKISTKPEQTIFDNNLPTKTSK</sequence>
<dbReference type="SMART" id="SM00320">
    <property type="entry name" value="WD40"/>
    <property type="match status" value="2"/>
</dbReference>
<dbReference type="Proteomes" id="UP000293045">
    <property type="component" value="Unassembled WGS sequence"/>
</dbReference>
<dbReference type="EMBL" id="PIXR01001217">
    <property type="protein sequence ID" value="TBU02160.1"/>
    <property type="molecule type" value="Genomic_DNA"/>
</dbReference>
<dbReference type="PROSITE" id="PS50082">
    <property type="entry name" value="WD_REPEATS_2"/>
    <property type="match status" value="2"/>
</dbReference>
<dbReference type="VEuPathDB" id="MicrosporidiaDB:CWI36_0131p0030"/>
<gene>
    <name evidence="7" type="ORF">CWI39_1217p0010</name>
</gene>
<dbReference type="VEuPathDB" id="MicrosporidiaDB:CWI39_1217p0010"/>
<dbReference type="AlphaFoldDB" id="A0A4Q9L6B0"/>
<dbReference type="SUPFAM" id="SSF50978">
    <property type="entry name" value="WD40 repeat-like"/>
    <property type="match status" value="1"/>
</dbReference>
<evidence type="ECO:0000256" key="5">
    <source>
        <dbReference type="ARBA" id="ARBA00023163"/>
    </source>
</evidence>
<accession>A0A4Q9L6B0</accession>